<feature type="non-terminal residue" evidence="1">
    <location>
        <position position="116"/>
    </location>
</feature>
<accession>G4Z0Z4</accession>
<keyword evidence="2" id="KW-1185">Reference proteome</keyword>
<feature type="non-terminal residue" evidence="1">
    <location>
        <position position="1"/>
    </location>
</feature>
<dbReference type="Proteomes" id="UP000002640">
    <property type="component" value="Unassembled WGS sequence"/>
</dbReference>
<dbReference type="AlphaFoldDB" id="G4Z0Z4"/>
<proteinExistence type="predicted"/>
<protein>
    <submittedName>
        <fullName evidence="1">Uncharacterized protein</fullName>
    </submittedName>
</protein>
<organism evidence="1 2">
    <name type="scientific">Phytophthora sojae (strain P6497)</name>
    <name type="common">Soybean stem and root rot agent</name>
    <name type="synonym">Phytophthora megasperma f. sp. glycines</name>
    <dbReference type="NCBI Taxonomy" id="1094619"/>
    <lineage>
        <taxon>Eukaryota</taxon>
        <taxon>Sar</taxon>
        <taxon>Stramenopiles</taxon>
        <taxon>Oomycota</taxon>
        <taxon>Peronosporomycetes</taxon>
        <taxon>Peronosporales</taxon>
        <taxon>Peronosporaceae</taxon>
        <taxon>Phytophthora</taxon>
    </lineage>
</organism>
<name>G4Z0Z4_PHYSP</name>
<dbReference type="GeneID" id="20652467"/>
<dbReference type="KEGG" id="psoj:PHYSODRAFT_435081"/>
<dbReference type="InParanoid" id="G4Z0Z4"/>
<dbReference type="RefSeq" id="XP_009518707.1">
    <property type="nucleotide sequence ID" value="XM_009520412.1"/>
</dbReference>
<dbReference type="EMBL" id="JH159152">
    <property type="protein sequence ID" value="EGZ23419.1"/>
    <property type="molecule type" value="Genomic_DNA"/>
</dbReference>
<gene>
    <name evidence="1" type="ORF">PHYSODRAFT_435081</name>
</gene>
<sequence length="116" mass="13382">QPIFGDVYDEERVDFRLQATLPTFEAIHHQLVNLLRINDAWHVDEANWHALRSLPGGRDQAVHRDFPTFETACVLLTRKLVQASVIIALMDNTFIHVYLGCFGGQVDRSRRRTIQL</sequence>
<evidence type="ECO:0000313" key="1">
    <source>
        <dbReference type="EMBL" id="EGZ23419.1"/>
    </source>
</evidence>
<evidence type="ECO:0000313" key="2">
    <source>
        <dbReference type="Proteomes" id="UP000002640"/>
    </source>
</evidence>
<dbReference type="OMA" id="RINDAWH"/>
<reference evidence="1 2" key="1">
    <citation type="journal article" date="2006" name="Science">
        <title>Phytophthora genome sequences uncover evolutionary origins and mechanisms of pathogenesis.</title>
        <authorList>
            <person name="Tyler B.M."/>
            <person name="Tripathy S."/>
            <person name="Zhang X."/>
            <person name="Dehal P."/>
            <person name="Jiang R.H."/>
            <person name="Aerts A."/>
            <person name="Arredondo F.D."/>
            <person name="Baxter L."/>
            <person name="Bensasson D."/>
            <person name="Beynon J.L."/>
            <person name="Chapman J."/>
            <person name="Damasceno C.M."/>
            <person name="Dorrance A.E."/>
            <person name="Dou D."/>
            <person name="Dickerman A.W."/>
            <person name="Dubchak I.L."/>
            <person name="Garbelotto M."/>
            <person name="Gijzen M."/>
            <person name="Gordon S.G."/>
            <person name="Govers F."/>
            <person name="Grunwald N.J."/>
            <person name="Huang W."/>
            <person name="Ivors K.L."/>
            <person name="Jones R.W."/>
            <person name="Kamoun S."/>
            <person name="Krampis K."/>
            <person name="Lamour K.H."/>
            <person name="Lee M.K."/>
            <person name="McDonald W.H."/>
            <person name="Medina M."/>
            <person name="Meijer H.J."/>
            <person name="Nordberg E.K."/>
            <person name="Maclean D.J."/>
            <person name="Ospina-Giraldo M.D."/>
            <person name="Morris P.F."/>
            <person name="Phuntumart V."/>
            <person name="Putnam N.H."/>
            <person name="Rash S."/>
            <person name="Rose J.K."/>
            <person name="Sakihama Y."/>
            <person name="Salamov A.A."/>
            <person name="Savidor A."/>
            <person name="Scheuring C.F."/>
            <person name="Smith B.M."/>
            <person name="Sobral B.W."/>
            <person name="Terry A."/>
            <person name="Torto-Alalibo T.A."/>
            <person name="Win J."/>
            <person name="Xu Z."/>
            <person name="Zhang H."/>
            <person name="Grigoriev I.V."/>
            <person name="Rokhsar D.S."/>
            <person name="Boore J.L."/>
        </authorList>
    </citation>
    <scope>NUCLEOTIDE SEQUENCE [LARGE SCALE GENOMIC DNA]</scope>
    <source>
        <strain evidence="1 2">P6497</strain>
    </source>
</reference>